<evidence type="ECO:0000256" key="4">
    <source>
        <dbReference type="ARBA" id="ARBA00022989"/>
    </source>
</evidence>
<evidence type="ECO:0000256" key="1">
    <source>
        <dbReference type="ARBA" id="ARBA00004651"/>
    </source>
</evidence>
<accession>A0ABV1ALH7</accession>
<name>A0ABV1ALH7_9FIRM</name>
<feature type="transmembrane region" description="Helical" evidence="6">
    <location>
        <begin position="275"/>
        <end position="305"/>
    </location>
</feature>
<organism evidence="7 8">
    <name type="scientific">Blautia intestinihominis</name>
    <dbReference type="NCBI Taxonomy" id="3133152"/>
    <lineage>
        <taxon>Bacteria</taxon>
        <taxon>Bacillati</taxon>
        <taxon>Bacillota</taxon>
        <taxon>Clostridia</taxon>
        <taxon>Lachnospirales</taxon>
        <taxon>Lachnospiraceae</taxon>
        <taxon>Blautia</taxon>
    </lineage>
</organism>
<feature type="transmembrane region" description="Helical" evidence="6">
    <location>
        <begin position="317"/>
        <end position="339"/>
    </location>
</feature>
<dbReference type="Proteomes" id="UP001446032">
    <property type="component" value="Unassembled WGS sequence"/>
</dbReference>
<comment type="caution">
    <text evidence="7">The sequence shown here is derived from an EMBL/GenBank/DDBJ whole genome shotgun (WGS) entry which is preliminary data.</text>
</comment>
<dbReference type="RefSeq" id="WP_118252192.1">
    <property type="nucleotide sequence ID" value="NZ_JBBMEI010000037.1"/>
</dbReference>
<dbReference type="PANTHER" id="PTHR30250:SF11">
    <property type="entry name" value="O-ANTIGEN TRANSPORTER-RELATED"/>
    <property type="match status" value="1"/>
</dbReference>
<comment type="subcellular location">
    <subcellularLocation>
        <location evidence="1">Cell membrane</location>
        <topology evidence="1">Multi-pass membrane protein</topology>
    </subcellularLocation>
</comment>
<dbReference type="InterPro" id="IPR050833">
    <property type="entry name" value="Poly_Biosynth_Transport"/>
</dbReference>
<feature type="transmembrane region" description="Helical" evidence="6">
    <location>
        <begin position="109"/>
        <end position="129"/>
    </location>
</feature>
<keyword evidence="2" id="KW-1003">Cell membrane</keyword>
<gene>
    <name evidence="7" type="ORF">WMO75_11985</name>
</gene>
<feature type="transmembrane region" description="Helical" evidence="6">
    <location>
        <begin position="373"/>
        <end position="393"/>
    </location>
</feature>
<feature type="transmembrane region" description="Helical" evidence="6">
    <location>
        <begin position="197"/>
        <end position="215"/>
    </location>
</feature>
<reference evidence="7 8" key="1">
    <citation type="submission" date="2024-03" db="EMBL/GenBank/DDBJ databases">
        <title>Human intestinal bacterial collection.</title>
        <authorList>
            <person name="Pauvert C."/>
            <person name="Hitch T.C.A."/>
            <person name="Clavel T."/>
        </authorList>
    </citation>
    <scope>NUCLEOTIDE SEQUENCE [LARGE SCALE GENOMIC DNA]</scope>
    <source>
        <strain evidence="7 8">CLA-AA-H95</strain>
    </source>
</reference>
<feature type="transmembrane region" description="Helical" evidence="6">
    <location>
        <begin position="167"/>
        <end position="185"/>
    </location>
</feature>
<feature type="transmembrane region" description="Helical" evidence="6">
    <location>
        <begin position="346"/>
        <end position="367"/>
    </location>
</feature>
<feature type="transmembrane region" description="Helical" evidence="6">
    <location>
        <begin position="141"/>
        <end position="161"/>
    </location>
</feature>
<feature type="transmembrane region" description="Helical" evidence="6">
    <location>
        <begin position="86"/>
        <end position="103"/>
    </location>
</feature>
<evidence type="ECO:0000256" key="5">
    <source>
        <dbReference type="ARBA" id="ARBA00023136"/>
    </source>
</evidence>
<feature type="transmembrane region" description="Helical" evidence="6">
    <location>
        <begin position="12"/>
        <end position="36"/>
    </location>
</feature>
<protein>
    <recommendedName>
        <fullName evidence="9">Polysaccharide biosynthesis protein</fullName>
    </recommendedName>
</protein>
<dbReference type="EMBL" id="JBBMEI010000037">
    <property type="protein sequence ID" value="MEQ2359035.1"/>
    <property type="molecule type" value="Genomic_DNA"/>
</dbReference>
<evidence type="ECO:0000313" key="8">
    <source>
        <dbReference type="Proteomes" id="UP001446032"/>
    </source>
</evidence>
<feature type="transmembrane region" description="Helical" evidence="6">
    <location>
        <begin position="48"/>
        <end position="66"/>
    </location>
</feature>
<evidence type="ECO:0000256" key="2">
    <source>
        <dbReference type="ARBA" id="ARBA00022475"/>
    </source>
</evidence>
<feature type="transmembrane region" description="Helical" evidence="6">
    <location>
        <begin position="235"/>
        <end position="263"/>
    </location>
</feature>
<keyword evidence="8" id="KW-1185">Reference proteome</keyword>
<keyword evidence="3 6" id="KW-0812">Transmembrane</keyword>
<evidence type="ECO:0008006" key="9">
    <source>
        <dbReference type="Google" id="ProtNLM"/>
    </source>
</evidence>
<keyword evidence="4 6" id="KW-1133">Transmembrane helix</keyword>
<sequence>MEKKEQKKSIAVNTLYTMGGLIFMNAVLQIVITPLLNRVMGAEQLGGLLYITGLIAIVCPSVGQALNTSRLVVRRNYAVTNGDYDWILLVFGAIGSGVALWMSRNSLESIPMAIGAFLLFMFTVFRYYGDVEYRLNLNYKRYFIYYLLIGLGYLAGFGVYYVTGQWVWIYLIGEGAALLFVGLTGSVFHQFFQRSQYFSTALGRGFFLTMSYLITNTTMNMDRLVIKQVLGNEQVTWYYVVSLIGKTLVLLIAPINTIVISYLTKRKELLTRSQFGKAVLAGGGVSLVFFLACQVGTPLFVWLFYRNLYDSVKGLVTVVNLAQILGLFSAFLFILVLTFTDEKWQLWIQLAHFAVLLVTSVLAARAYGMIGFAWASLGANSLRVAAVIILGLVKAGKDKGGSNADR</sequence>
<proteinExistence type="predicted"/>
<evidence type="ECO:0000256" key="3">
    <source>
        <dbReference type="ARBA" id="ARBA00022692"/>
    </source>
</evidence>
<keyword evidence="5 6" id="KW-0472">Membrane</keyword>
<evidence type="ECO:0000313" key="7">
    <source>
        <dbReference type="EMBL" id="MEQ2359035.1"/>
    </source>
</evidence>
<dbReference type="PANTHER" id="PTHR30250">
    <property type="entry name" value="PST FAMILY PREDICTED COLANIC ACID TRANSPORTER"/>
    <property type="match status" value="1"/>
</dbReference>
<evidence type="ECO:0000256" key="6">
    <source>
        <dbReference type="SAM" id="Phobius"/>
    </source>
</evidence>